<dbReference type="EMBL" id="ANIZ01003245">
    <property type="protein sequence ID" value="ETI35031.1"/>
    <property type="molecule type" value="Genomic_DNA"/>
</dbReference>
<keyword evidence="3" id="KW-1185">Reference proteome</keyword>
<organism evidence="2 3">
    <name type="scientific">Phytophthora nicotianae P1569</name>
    <dbReference type="NCBI Taxonomy" id="1317065"/>
    <lineage>
        <taxon>Eukaryota</taxon>
        <taxon>Sar</taxon>
        <taxon>Stramenopiles</taxon>
        <taxon>Oomycota</taxon>
        <taxon>Peronosporomycetes</taxon>
        <taxon>Peronosporales</taxon>
        <taxon>Peronosporaceae</taxon>
        <taxon>Phytophthora</taxon>
    </lineage>
</organism>
<dbReference type="Proteomes" id="UP000018721">
    <property type="component" value="Unassembled WGS sequence"/>
</dbReference>
<accession>V9E7S0</accession>
<evidence type="ECO:0000313" key="3">
    <source>
        <dbReference type="Proteomes" id="UP000018721"/>
    </source>
</evidence>
<name>V9E7S0_PHYNI</name>
<gene>
    <name evidence="2" type="ORF">F443_18580</name>
</gene>
<reference evidence="2 3" key="1">
    <citation type="submission" date="2013-11" db="EMBL/GenBank/DDBJ databases">
        <title>The Genome Sequence of Phytophthora parasitica P1569.</title>
        <authorList>
            <consortium name="The Broad Institute Genomics Platform"/>
            <person name="Russ C."/>
            <person name="Tyler B."/>
            <person name="Panabieres F."/>
            <person name="Shan W."/>
            <person name="Tripathy S."/>
            <person name="Grunwald N."/>
            <person name="Machado M."/>
            <person name="Johnson C.S."/>
            <person name="Arredondo F."/>
            <person name="Hong C."/>
            <person name="Coffey M."/>
            <person name="Young S.K."/>
            <person name="Zeng Q."/>
            <person name="Gargeya S."/>
            <person name="Fitzgerald M."/>
            <person name="Abouelleil A."/>
            <person name="Alvarado L."/>
            <person name="Chapman S.B."/>
            <person name="Gainer-Dewar J."/>
            <person name="Goldberg J."/>
            <person name="Griggs A."/>
            <person name="Gujja S."/>
            <person name="Hansen M."/>
            <person name="Howarth C."/>
            <person name="Imamovic A."/>
            <person name="Ireland A."/>
            <person name="Larimer J."/>
            <person name="McCowan C."/>
            <person name="Murphy C."/>
            <person name="Pearson M."/>
            <person name="Poon T.W."/>
            <person name="Priest M."/>
            <person name="Roberts A."/>
            <person name="Saif S."/>
            <person name="Shea T."/>
            <person name="Sykes S."/>
            <person name="Wortman J."/>
            <person name="Nusbaum C."/>
            <person name="Birren B."/>
        </authorList>
    </citation>
    <scope>NUCLEOTIDE SEQUENCE [LARGE SCALE GENOMIC DNA]</scope>
    <source>
        <strain evidence="2 3">P1569</strain>
    </source>
</reference>
<sequence>MNTTLACGGLLGRLADSARDPGRRITSSAANGSAQEIKHSDLRRIPIGRSNDQLSVPRPVELLLQHSIVKIGPIFHHSNAPVSARRTPISASELRHVTGKKNQATQCWQIPEFDGLEDGNKPEGSDHTVAAAVARLAESNSPSVYH</sequence>
<evidence type="ECO:0000313" key="2">
    <source>
        <dbReference type="EMBL" id="ETI35031.1"/>
    </source>
</evidence>
<feature type="compositionally biased region" description="Polar residues" evidence="1">
    <location>
        <begin position="25"/>
        <end position="34"/>
    </location>
</feature>
<protein>
    <submittedName>
        <fullName evidence="2">Uncharacterized protein</fullName>
    </submittedName>
</protein>
<evidence type="ECO:0000256" key="1">
    <source>
        <dbReference type="SAM" id="MobiDB-lite"/>
    </source>
</evidence>
<proteinExistence type="predicted"/>
<comment type="caution">
    <text evidence="2">The sequence shown here is derived from an EMBL/GenBank/DDBJ whole genome shotgun (WGS) entry which is preliminary data.</text>
</comment>
<dbReference type="AlphaFoldDB" id="V9E7S0"/>
<feature type="region of interest" description="Disordered" evidence="1">
    <location>
        <begin position="20"/>
        <end position="51"/>
    </location>
</feature>
<dbReference type="HOGENOM" id="CLU_1781121_0_0_1"/>